<gene>
    <name evidence="2" type="ORF">CUMW_170420</name>
</gene>
<proteinExistence type="predicted"/>
<dbReference type="STRING" id="55188.A0A2H5PV71"/>
<reference evidence="2 3" key="1">
    <citation type="journal article" date="2017" name="Front. Genet.">
        <title>Draft sequencing of the heterozygous diploid genome of Satsuma (Citrus unshiu Marc.) using a hybrid assembly approach.</title>
        <authorList>
            <person name="Shimizu T."/>
            <person name="Tanizawa Y."/>
            <person name="Mochizuki T."/>
            <person name="Nagasaki H."/>
            <person name="Yoshioka T."/>
            <person name="Toyoda A."/>
            <person name="Fujiyama A."/>
            <person name="Kaminuma E."/>
            <person name="Nakamura Y."/>
        </authorList>
    </citation>
    <scope>NUCLEOTIDE SEQUENCE [LARGE SCALE GENOMIC DNA]</scope>
    <source>
        <strain evidence="3">cv. Miyagawa wase</strain>
    </source>
</reference>
<dbReference type="GO" id="GO:0010997">
    <property type="term" value="F:anaphase-promoting complex binding"/>
    <property type="evidence" value="ECO:0007669"/>
    <property type="project" value="InterPro"/>
</dbReference>
<dbReference type="GO" id="GO:0046621">
    <property type="term" value="P:negative regulation of organ growth"/>
    <property type="evidence" value="ECO:0007669"/>
    <property type="project" value="InterPro"/>
</dbReference>
<dbReference type="PANTHER" id="PTHR37387:SF1">
    <property type="entry name" value="PROTEIN SAMBA"/>
    <property type="match status" value="1"/>
</dbReference>
<feature type="compositionally biased region" description="Low complexity" evidence="1">
    <location>
        <begin position="1"/>
        <end position="14"/>
    </location>
</feature>
<name>A0A2H5PV71_CITUN</name>
<dbReference type="EMBL" id="BDQV01000134">
    <property type="protein sequence ID" value="GAY56253.1"/>
    <property type="molecule type" value="Genomic_DNA"/>
</dbReference>
<feature type="region of interest" description="Disordered" evidence="1">
    <location>
        <begin position="1"/>
        <end position="28"/>
    </location>
</feature>
<evidence type="ECO:0000313" key="2">
    <source>
        <dbReference type="EMBL" id="GAY56253.1"/>
    </source>
</evidence>
<accession>A0A2H5PV71</accession>
<dbReference type="InterPro" id="IPR037547">
    <property type="entry name" value="SAMBA"/>
</dbReference>
<comment type="caution">
    <text evidence="2">The sequence shown here is derived from an EMBL/GenBank/DDBJ whole genome shotgun (WGS) entry which is preliminary data.</text>
</comment>
<evidence type="ECO:0000256" key="1">
    <source>
        <dbReference type="SAM" id="MobiDB-lite"/>
    </source>
</evidence>
<dbReference type="PANTHER" id="PTHR37387">
    <property type="entry name" value="PROTEIN SAMBA"/>
    <property type="match status" value="1"/>
</dbReference>
<evidence type="ECO:0000313" key="3">
    <source>
        <dbReference type="Proteomes" id="UP000236630"/>
    </source>
</evidence>
<protein>
    <submittedName>
        <fullName evidence="2">Uncharacterized protein</fullName>
    </submittedName>
</protein>
<dbReference type="Proteomes" id="UP000236630">
    <property type="component" value="Unassembled WGS sequence"/>
</dbReference>
<sequence length="195" mass="21632">MSSTSPANSSISTTPLVGGGSSSNNTATDEFHFPSDLISIQDRKDEALQVLRSDLMAALNKEVKSLDEDNWMFEGPRSHIHLISTAELGQLCKEAQPSPSPLEVGMLECWHSPKQEIIISQHCFGEEVKVIMVLGKTFFYVESADYYMLLCIMVSEVLPRNGASFIKWFSEQAVGDIKESELGPIKISLIYPFLL</sequence>
<keyword evidence="3" id="KW-1185">Reference proteome</keyword>
<organism evidence="2 3">
    <name type="scientific">Citrus unshiu</name>
    <name type="common">Satsuma mandarin</name>
    <name type="synonym">Citrus nobilis var. unshiu</name>
    <dbReference type="NCBI Taxonomy" id="55188"/>
    <lineage>
        <taxon>Eukaryota</taxon>
        <taxon>Viridiplantae</taxon>
        <taxon>Streptophyta</taxon>
        <taxon>Embryophyta</taxon>
        <taxon>Tracheophyta</taxon>
        <taxon>Spermatophyta</taxon>
        <taxon>Magnoliopsida</taxon>
        <taxon>eudicotyledons</taxon>
        <taxon>Gunneridae</taxon>
        <taxon>Pentapetalae</taxon>
        <taxon>rosids</taxon>
        <taxon>malvids</taxon>
        <taxon>Sapindales</taxon>
        <taxon>Rutaceae</taxon>
        <taxon>Aurantioideae</taxon>
        <taxon>Citrus</taxon>
    </lineage>
</organism>
<dbReference type="AlphaFoldDB" id="A0A2H5PV71"/>